<dbReference type="SUPFAM" id="SSF56801">
    <property type="entry name" value="Acetyl-CoA synthetase-like"/>
    <property type="match status" value="1"/>
</dbReference>
<organism evidence="7">
    <name type="scientific">Chlamydomonas euryale</name>
    <dbReference type="NCBI Taxonomy" id="1486919"/>
    <lineage>
        <taxon>Eukaryota</taxon>
        <taxon>Viridiplantae</taxon>
        <taxon>Chlorophyta</taxon>
        <taxon>core chlorophytes</taxon>
        <taxon>Chlorophyceae</taxon>
        <taxon>CS clade</taxon>
        <taxon>Chlamydomonadales</taxon>
        <taxon>Chlamydomonadaceae</taxon>
        <taxon>Chlamydomonas</taxon>
    </lineage>
</organism>
<gene>
    <name evidence="7" type="ORF">CEUR00632_LOCUS3211</name>
</gene>
<sequence>MAGPLPGLMQRHQLLVPSIVDYAARWHPEQTIVCKTPEGPTSISTYADLRRRAQLCAMALRGLGVGAGDIVATLAWNTTRHMETWYGIMGLGAVTHTVNPRLSDKDIRFIVNDAKDCMLLSDITFAETLARVVPDCPSLRGVVFLTDREHMPAVSMPCDVFCYEELLGAQVPVLRSEGFCWTQVREDSACGLCYTSGTTGNPKGVLYTHRSNFLHAMLLVQPDNWPLGSGATALAIVPMFHANSWGMVFAAPMVGARLVLPGPWLDGESIYGLIEDFRVTLSAGVPTVWLNLLAFMEQRRLSFSTLKMVAIGGSAASAAMIDAFEVTHGVTVSHLWGMTELSPLGTVGAPKAPVLRLRTEDVRANKVKQGRPHILCDMRVVDDKGVELPHDGKAIGHLQVRGPIVVAEYFRKGTPATDGDGWFATGDVASIDALGHMLIADRSKDVVKSGGEWISTIEIENLAMGHPLVAEAAVIAIPSAKWDERPLLVVVLKPHVERDHDHEAIKEQLYQHLGGKIARFAVPDDIVFVPEIPHNATGKVSKLTLREMYKSYTPTRPRL</sequence>
<evidence type="ECO:0000256" key="2">
    <source>
        <dbReference type="ARBA" id="ARBA00022598"/>
    </source>
</evidence>
<dbReference type="InterPro" id="IPR000873">
    <property type="entry name" value="AMP-dep_synth/lig_dom"/>
</dbReference>
<dbReference type="GO" id="GO:0006631">
    <property type="term" value="P:fatty acid metabolic process"/>
    <property type="evidence" value="ECO:0007669"/>
    <property type="project" value="UniProtKB-KW"/>
</dbReference>
<evidence type="ECO:0008006" key="8">
    <source>
        <dbReference type="Google" id="ProtNLM"/>
    </source>
</evidence>
<dbReference type="NCBIfam" id="NF004837">
    <property type="entry name" value="PRK06187.1"/>
    <property type="match status" value="1"/>
</dbReference>
<dbReference type="InterPro" id="IPR045851">
    <property type="entry name" value="AMP-bd_C_sf"/>
</dbReference>
<accession>A0A7R9V3C9</accession>
<evidence type="ECO:0000256" key="1">
    <source>
        <dbReference type="ARBA" id="ARBA00006432"/>
    </source>
</evidence>
<reference evidence="7" key="1">
    <citation type="submission" date="2021-01" db="EMBL/GenBank/DDBJ databases">
        <authorList>
            <person name="Corre E."/>
            <person name="Pelletier E."/>
            <person name="Niang G."/>
            <person name="Scheremetjew M."/>
            <person name="Finn R."/>
            <person name="Kale V."/>
            <person name="Holt S."/>
            <person name="Cochrane G."/>
            <person name="Meng A."/>
            <person name="Brown T."/>
            <person name="Cohen L."/>
        </authorList>
    </citation>
    <scope>NUCLEOTIDE SEQUENCE</scope>
    <source>
        <strain evidence="7">CCMP219</strain>
    </source>
</reference>
<dbReference type="PROSITE" id="PS00455">
    <property type="entry name" value="AMP_BINDING"/>
    <property type="match status" value="1"/>
</dbReference>
<dbReference type="AlphaFoldDB" id="A0A7R9V3C9"/>
<name>A0A7R9V3C9_9CHLO</name>
<feature type="domain" description="AMP-binding enzyme C-terminal" evidence="6">
    <location>
        <begin position="458"/>
        <end position="539"/>
    </location>
</feature>
<dbReference type="PANTHER" id="PTHR43859">
    <property type="entry name" value="ACYL-ACTIVATING ENZYME"/>
    <property type="match status" value="1"/>
</dbReference>
<evidence type="ECO:0000259" key="6">
    <source>
        <dbReference type="Pfam" id="PF13193"/>
    </source>
</evidence>
<protein>
    <recommendedName>
        <fullName evidence="8">AMP-dependent synthetase/ligase domain-containing protein</fullName>
    </recommendedName>
</protein>
<dbReference type="InterPro" id="IPR020845">
    <property type="entry name" value="AMP-binding_CS"/>
</dbReference>
<dbReference type="Pfam" id="PF13193">
    <property type="entry name" value="AMP-binding_C"/>
    <property type="match status" value="1"/>
</dbReference>
<dbReference type="Gene3D" id="3.40.50.12780">
    <property type="entry name" value="N-terminal domain of ligase-like"/>
    <property type="match status" value="1"/>
</dbReference>
<evidence type="ECO:0000259" key="5">
    <source>
        <dbReference type="Pfam" id="PF00501"/>
    </source>
</evidence>
<dbReference type="Pfam" id="PF00501">
    <property type="entry name" value="AMP-binding"/>
    <property type="match status" value="1"/>
</dbReference>
<dbReference type="EMBL" id="HBEC01007116">
    <property type="protein sequence ID" value="CAD8283176.1"/>
    <property type="molecule type" value="Transcribed_RNA"/>
</dbReference>
<dbReference type="GO" id="GO:0016874">
    <property type="term" value="F:ligase activity"/>
    <property type="evidence" value="ECO:0007669"/>
    <property type="project" value="UniProtKB-KW"/>
</dbReference>
<dbReference type="PANTHER" id="PTHR43859:SF4">
    <property type="entry name" value="BUTANOATE--COA LIGASE AAE1-RELATED"/>
    <property type="match status" value="1"/>
</dbReference>
<evidence type="ECO:0000256" key="3">
    <source>
        <dbReference type="ARBA" id="ARBA00022832"/>
    </source>
</evidence>
<keyword evidence="3" id="KW-0276">Fatty acid metabolism</keyword>
<comment type="similarity">
    <text evidence="1">Belongs to the ATP-dependent AMP-binding enzyme family.</text>
</comment>
<evidence type="ECO:0000256" key="4">
    <source>
        <dbReference type="ARBA" id="ARBA00023098"/>
    </source>
</evidence>
<dbReference type="Gene3D" id="3.30.300.30">
    <property type="match status" value="1"/>
</dbReference>
<dbReference type="InterPro" id="IPR042099">
    <property type="entry name" value="ANL_N_sf"/>
</dbReference>
<keyword evidence="4" id="KW-0443">Lipid metabolism</keyword>
<feature type="domain" description="AMP-dependent synthetase/ligase" evidence="5">
    <location>
        <begin position="23"/>
        <end position="410"/>
    </location>
</feature>
<evidence type="ECO:0000313" key="7">
    <source>
        <dbReference type="EMBL" id="CAD8283176.1"/>
    </source>
</evidence>
<dbReference type="InterPro" id="IPR025110">
    <property type="entry name" value="AMP-bd_C"/>
</dbReference>
<proteinExistence type="inferred from homology"/>
<keyword evidence="2" id="KW-0436">Ligase</keyword>